<dbReference type="FunFam" id="3.40.50.1820:FF:000029">
    <property type="entry name" value="Acetylcholinesterase"/>
    <property type="match status" value="1"/>
</dbReference>
<dbReference type="Proteomes" id="UP001321473">
    <property type="component" value="Unassembled WGS sequence"/>
</dbReference>
<keyword evidence="4" id="KW-0531">Neurotransmitter degradation</keyword>
<keyword evidence="2" id="KW-0719">Serine esterase</keyword>
<evidence type="ECO:0000256" key="3">
    <source>
        <dbReference type="ARBA" id="ARBA00022801"/>
    </source>
</evidence>
<keyword evidence="6" id="KW-0325">Glycoprotein</keyword>
<dbReference type="PANTHER" id="PTHR43918">
    <property type="entry name" value="ACETYLCHOLINESTERASE"/>
    <property type="match status" value="1"/>
</dbReference>
<feature type="active site" description="Acyl-ester intermediate" evidence="8">
    <location>
        <position position="226"/>
    </location>
</feature>
<dbReference type="GO" id="GO:0019695">
    <property type="term" value="P:choline metabolic process"/>
    <property type="evidence" value="ECO:0007669"/>
    <property type="project" value="TreeGrafter"/>
</dbReference>
<evidence type="ECO:0000256" key="2">
    <source>
        <dbReference type="ARBA" id="ARBA00022487"/>
    </source>
</evidence>
<evidence type="ECO:0000256" key="5">
    <source>
        <dbReference type="ARBA" id="ARBA00023157"/>
    </source>
</evidence>
<feature type="signal peptide" evidence="10">
    <location>
        <begin position="1"/>
        <end position="37"/>
    </location>
</feature>
<dbReference type="EC" id="3.1.1.-" evidence="9"/>
<evidence type="ECO:0000256" key="6">
    <source>
        <dbReference type="ARBA" id="ARBA00023180"/>
    </source>
</evidence>
<dbReference type="InterPro" id="IPR050654">
    <property type="entry name" value="AChE-related_enzymes"/>
</dbReference>
<comment type="similarity">
    <text evidence="1 9">Belongs to the type-B carboxylesterase/lipase family.</text>
</comment>
<reference evidence="12 13" key="1">
    <citation type="journal article" date="2023" name="Arcadia Sci">
        <title>De novo assembly of a long-read Amblyomma americanum tick genome.</title>
        <authorList>
            <person name="Chou S."/>
            <person name="Poskanzer K.E."/>
            <person name="Rollins M."/>
            <person name="Thuy-Boun P.S."/>
        </authorList>
    </citation>
    <scope>NUCLEOTIDE SEQUENCE [LARGE SCALE GENOMIC DNA]</scope>
    <source>
        <strain evidence="12">F_SG_1</strain>
        <tissue evidence="12">Salivary glands</tissue>
    </source>
</reference>
<feature type="active site" description="Charge relay system" evidence="8">
    <location>
        <position position="356"/>
    </location>
</feature>
<evidence type="ECO:0000256" key="8">
    <source>
        <dbReference type="PIRSR" id="PIRSR600997-1"/>
    </source>
</evidence>
<dbReference type="GO" id="GO:0005886">
    <property type="term" value="C:plasma membrane"/>
    <property type="evidence" value="ECO:0007669"/>
    <property type="project" value="TreeGrafter"/>
</dbReference>
<dbReference type="PROSITE" id="PS00941">
    <property type="entry name" value="CARBOXYLESTERASE_B_2"/>
    <property type="match status" value="1"/>
</dbReference>
<proteinExistence type="inferred from homology"/>
<keyword evidence="3 9" id="KW-0378">Hydrolase</keyword>
<dbReference type="SUPFAM" id="SSF53474">
    <property type="entry name" value="alpha/beta-Hydrolases"/>
    <property type="match status" value="1"/>
</dbReference>
<evidence type="ECO:0000256" key="10">
    <source>
        <dbReference type="SAM" id="SignalP"/>
    </source>
</evidence>
<name>A0AAQ4D3T0_AMBAM</name>
<dbReference type="AlphaFoldDB" id="A0AAQ4D3T0"/>
<dbReference type="InterPro" id="IPR019819">
    <property type="entry name" value="Carboxylesterase_B_CS"/>
</dbReference>
<evidence type="ECO:0000256" key="9">
    <source>
        <dbReference type="RuleBase" id="RU361235"/>
    </source>
</evidence>
<gene>
    <name evidence="12" type="ORF">V5799_000177</name>
</gene>
<sequence length="557" mass="62811">MDNTRLQRKLGSAKGALRCSWAPAVLAAVLFSSQVEAGSVIVSTTHGPVRGYTDTFRQKQVQIFLGIPYAKPPEGELRYQKPQLPERWNEVYDATAVKDSCMQERVPWVFHIPTPLSEDCLYLNVWTPNASEKKKLPVLVWFHGGIFKIGSTYETRYNPTVLSALNDVVVVTCNFRLNMFGFLDLESKGAPGNVGLWDQIFVLRWVQRNILAFGGNPDLVTVFGESSGAMAIHLILLSPYYSGLFQRIFLMSGSQNTNTDVESVCKSIERGDQVSRVLHCAGPFSDATTHPEDVVHCLRQKRSVEISAATENVTTPKLLEFIPTFRTEFLPYLPSVAVEKGHFRPVDAMISVTANEGAFAFVMQPDTDLLQNDLSAYEPSALKSSLTDILWSWLQDEIFPLGRSYLDAASTSNNSALRQRAADFLGNHYFYCPTRFFCESHSAKGGKVYPFVFGHRSRMSPVPGWIWNTHMQDIPYVFGIPFLEEANYTDEDREFSEYMMKTVVSFAKSGSPIPPDGMQQWPQFSAANPNFLWLEPGNYRVLKNFADARCELWRNFL</sequence>
<dbReference type="Pfam" id="PF00135">
    <property type="entry name" value="COesterase"/>
    <property type="match status" value="1"/>
</dbReference>
<evidence type="ECO:0000259" key="11">
    <source>
        <dbReference type="Pfam" id="PF00135"/>
    </source>
</evidence>
<feature type="active site" description="Charge relay system" evidence="8">
    <location>
        <position position="470"/>
    </location>
</feature>
<dbReference type="PROSITE" id="PS00122">
    <property type="entry name" value="CARBOXYLESTERASE_B_1"/>
    <property type="match status" value="1"/>
</dbReference>
<dbReference type="Gene3D" id="3.40.50.1820">
    <property type="entry name" value="alpha/beta hydrolase"/>
    <property type="match status" value="1"/>
</dbReference>
<dbReference type="InterPro" id="IPR002018">
    <property type="entry name" value="CarbesteraseB"/>
</dbReference>
<evidence type="ECO:0000313" key="13">
    <source>
        <dbReference type="Proteomes" id="UP001321473"/>
    </source>
</evidence>
<evidence type="ECO:0000313" key="12">
    <source>
        <dbReference type="EMBL" id="KAK8757120.1"/>
    </source>
</evidence>
<dbReference type="GO" id="GO:0005615">
    <property type="term" value="C:extracellular space"/>
    <property type="evidence" value="ECO:0007669"/>
    <property type="project" value="TreeGrafter"/>
</dbReference>
<accession>A0AAQ4D3T0</accession>
<evidence type="ECO:0000256" key="7">
    <source>
        <dbReference type="ARBA" id="ARBA00048484"/>
    </source>
</evidence>
<keyword evidence="5" id="KW-1015">Disulfide bond</keyword>
<dbReference type="InterPro" id="IPR000997">
    <property type="entry name" value="Cholinesterase"/>
</dbReference>
<dbReference type="PANTHER" id="PTHR43918:SF4">
    <property type="entry name" value="CARBOXYLIC ESTER HYDROLASE"/>
    <property type="match status" value="1"/>
</dbReference>
<dbReference type="GO" id="GO:0006581">
    <property type="term" value="P:acetylcholine catabolic process"/>
    <property type="evidence" value="ECO:0007669"/>
    <property type="project" value="TreeGrafter"/>
</dbReference>
<comment type="catalytic activity">
    <reaction evidence="7">
        <text>acetylcholine + H2O = choline + acetate + H(+)</text>
        <dbReference type="Rhea" id="RHEA:17561"/>
        <dbReference type="ChEBI" id="CHEBI:15354"/>
        <dbReference type="ChEBI" id="CHEBI:15355"/>
        <dbReference type="ChEBI" id="CHEBI:15377"/>
        <dbReference type="ChEBI" id="CHEBI:15378"/>
        <dbReference type="ChEBI" id="CHEBI:30089"/>
        <dbReference type="EC" id="3.1.1.7"/>
    </reaction>
</comment>
<dbReference type="PRINTS" id="PR00878">
    <property type="entry name" value="CHOLNESTRASE"/>
</dbReference>
<dbReference type="EMBL" id="JARKHS020035555">
    <property type="protein sequence ID" value="KAK8757120.1"/>
    <property type="molecule type" value="Genomic_DNA"/>
</dbReference>
<feature type="chain" id="PRO_5042940557" description="Carboxylic ester hydrolase" evidence="10">
    <location>
        <begin position="38"/>
        <end position="557"/>
    </location>
</feature>
<protein>
    <recommendedName>
        <fullName evidence="9">Carboxylic ester hydrolase</fullName>
        <ecNumber evidence="9">3.1.1.-</ecNumber>
    </recommendedName>
</protein>
<keyword evidence="13" id="KW-1185">Reference proteome</keyword>
<keyword evidence="10" id="KW-0732">Signal</keyword>
<comment type="caution">
    <text evidence="12">The sequence shown here is derived from an EMBL/GenBank/DDBJ whole genome shotgun (WGS) entry which is preliminary data.</text>
</comment>
<dbReference type="GO" id="GO:0003990">
    <property type="term" value="F:acetylcholinesterase activity"/>
    <property type="evidence" value="ECO:0007669"/>
    <property type="project" value="UniProtKB-EC"/>
</dbReference>
<dbReference type="InterPro" id="IPR019826">
    <property type="entry name" value="Carboxylesterase_B_AS"/>
</dbReference>
<organism evidence="12 13">
    <name type="scientific">Amblyomma americanum</name>
    <name type="common">Lone star tick</name>
    <dbReference type="NCBI Taxonomy" id="6943"/>
    <lineage>
        <taxon>Eukaryota</taxon>
        <taxon>Metazoa</taxon>
        <taxon>Ecdysozoa</taxon>
        <taxon>Arthropoda</taxon>
        <taxon>Chelicerata</taxon>
        <taxon>Arachnida</taxon>
        <taxon>Acari</taxon>
        <taxon>Parasitiformes</taxon>
        <taxon>Ixodida</taxon>
        <taxon>Ixodoidea</taxon>
        <taxon>Ixodidae</taxon>
        <taxon>Amblyomminae</taxon>
        <taxon>Amblyomma</taxon>
    </lineage>
</organism>
<dbReference type="InterPro" id="IPR029058">
    <property type="entry name" value="AB_hydrolase_fold"/>
</dbReference>
<evidence type="ECO:0000256" key="1">
    <source>
        <dbReference type="ARBA" id="ARBA00005964"/>
    </source>
</evidence>
<feature type="domain" description="Carboxylesterase type B" evidence="11">
    <location>
        <begin position="40"/>
        <end position="553"/>
    </location>
</feature>
<evidence type="ECO:0000256" key="4">
    <source>
        <dbReference type="ARBA" id="ARBA00022867"/>
    </source>
</evidence>